<dbReference type="PANTHER" id="PTHR37299">
    <property type="entry name" value="TRANSCRIPTIONAL REGULATOR-RELATED"/>
    <property type="match status" value="1"/>
</dbReference>
<dbReference type="Pfam" id="PF04397">
    <property type="entry name" value="LytTR"/>
    <property type="match status" value="1"/>
</dbReference>
<feature type="domain" description="HTH LytTR-type" evidence="3">
    <location>
        <begin position="133"/>
        <end position="242"/>
    </location>
</feature>
<dbReference type="SMART" id="SM00448">
    <property type="entry name" value="REC"/>
    <property type="match status" value="1"/>
</dbReference>
<keyword evidence="1" id="KW-0597">Phosphoprotein</keyword>
<protein>
    <submittedName>
        <fullName evidence="4">Two component transcriptional regulator, LytTR family</fullName>
    </submittedName>
</protein>
<dbReference type="Gene3D" id="2.40.50.1020">
    <property type="entry name" value="LytTr DNA-binding domain"/>
    <property type="match status" value="1"/>
</dbReference>
<evidence type="ECO:0000256" key="1">
    <source>
        <dbReference type="PROSITE-ProRule" id="PRU00169"/>
    </source>
</evidence>
<dbReference type="RefSeq" id="WP_085473310.1">
    <property type="nucleotide sequence ID" value="NZ_FXAU01000004.1"/>
</dbReference>
<dbReference type="SUPFAM" id="SSF52172">
    <property type="entry name" value="CheY-like"/>
    <property type="match status" value="1"/>
</dbReference>
<proteinExistence type="predicted"/>
<dbReference type="PROSITE" id="PS50930">
    <property type="entry name" value="HTH_LYTTR"/>
    <property type="match status" value="1"/>
</dbReference>
<feature type="modified residue" description="4-aspartylphosphate" evidence="1">
    <location>
        <position position="56"/>
    </location>
</feature>
<name>A0A1X7K5X6_9SPHI</name>
<dbReference type="InterPro" id="IPR046947">
    <property type="entry name" value="LytR-like"/>
</dbReference>
<accession>A0A1X7K5X6</accession>
<dbReference type="InterPro" id="IPR007492">
    <property type="entry name" value="LytTR_DNA-bd_dom"/>
</dbReference>
<dbReference type="SMART" id="SM00850">
    <property type="entry name" value="LytTR"/>
    <property type="match status" value="1"/>
</dbReference>
<dbReference type="InterPro" id="IPR011006">
    <property type="entry name" value="CheY-like_superfamily"/>
</dbReference>
<dbReference type="EMBL" id="FXAU01000004">
    <property type="protein sequence ID" value="SMG36047.1"/>
    <property type="molecule type" value="Genomic_DNA"/>
</dbReference>
<dbReference type="Pfam" id="PF00072">
    <property type="entry name" value="Response_reg"/>
    <property type="match status" value="1"/>
</dbReference>
<dbReference type="Gene3D" id="3.40.50.2300">
    <property type="match status" value="1"/>
</dbReference>
<gene>
    <name evidence="4" type="ORF">SAMN05660862_2580</name>
</gene>
<dbReference type="OrthoDB" id="9787344at2"/>
<dbReference type="InterPro" id="IPR001789">
    <property type="entry name" value="Sig_transdc_resp-reg_receiver"/>
</dbReference>
<dbReference type="PROSITE" id="PS50110">
    <property type="entry name" value="RESPONSE_REGULATORY"/>
    <property type="match status" value="1"/>
</dbReference>
<dbReference type="AlphaFoldDB" id="A0A1X7K5X6"/>
<dbReference type="PANTHER" id="PTHR37299:SF1">
    <property type="entry name" value="STAGE 0 SPORULATION PROTEIN A HOMOLOG"/>
    <property type="match status" value="1"/>
</dbReference>
<evidence type="ECO:0000313" key="5">
    <source>
        <dbReference type="Proteomes" id="UP000192980"/>
    </source>
</evidence>
<dbReference type="GO" id="GO:0000156">
    <property type="term" value="F:phosphorelay response regulator activity"/>
    <property type="evidence" value="ECO:0007669"/>
    <property type="project" value="InterPro"/>
</dbReference>
<dbReference type="GO" id="GO:0003677">
    <property type="term" value="F:DNA binding"/>
    <property type="evidence" value="ECO:0007669"/>
    <property type="project" value="InterPro"/>
</dbReference>
<evidence type="ECO:0000313" key="4">
    <source>
        <dbReference type="EMBL" id="SMG36047.1"/>
    </source>
</evidence>
<sequence length="242" mass="27753">MAVHILIVEDEDWAKDSLVEMLMDVSWLDFELTHHKTIRDAVAWLSTNKVDLIFMDIHLGDGLSFHIFDQVAVKSPVIFTTAFDSYALEAFRNQGYAYLLKPYDEAELEEALLRVKPLLPQKTPTVQAFKNRFLVKYGIHLKSIAADEIAYFMAEDKLLYATLHSGDEYIVEDTITSLSDRLDPKRFFQVNRKFIVSIAAIIDMVKLSRSRIRLSLHPPVVSGAEVIVSEDKSNDFQRWLGE</sequence>
<feature type="domain" description="Response regulatory" evidence="2">
    <location>
        <begin position="4"/>
        <end position="116"/>
    </location>
</feature>
<reference evidence="4 5" key="1">
    <citation type="submission" date="2017-04" db="EMBL/GenBank/DDBJ databases">
        <authorList>
            <person name="Afonso C.L."/>
            <person name="Miller P.J."/>
            <person name="Scott M.A."/>
            <person name="Spackman E."/>
            <person name="Goraichik I."/>
            <person name="Dimitrov K.M."/>
            <person name="Suarez D.L."/>
            <person name="Swayne D.E."/>
        </authorList>
    </citation>
    <scope>NUCLEOTIDE SEQUENCE [LARGE SCALE GENOMIC DNA]</scope>
    <source>
        <strain evidence="4 5">DSM 22418</strain>
    </source>
</reference>
<evidence type="ECO:0000259" key="2">
    <source>
        <dbReference type="PROSITE" id="PS50110"/>
    </source>
</evidence>
<dbReference type="Proteomes" id="UP000192980">
    <property type="component" value="Unassembled WGS sequence"/>
</dbReference>
<dbReference type="STRING" id="561061.SAMN05660862_2580"/>
<evidence type="ECO:0000259" key="3">
    <source>
        <dbReference type="PROSITE" id="PS50930"/>
    </source>
</evidence>
<organism evidence="4 5">
    <name type="scientific">Sphingobacterium psychroaquaticum</name>
    <dbReference type="NCBI Taxonomy" id="561061"/>
    <lineage>
        <taxon>Bacteria</taxon>
        <taxon>Pseudomonadati</taxon>
        <taxon>Bacteroidota</taxon>
        <taxon>Sphingobacteriia</taxon>
        <taxon>Sphingobacteriales</taxon>
        <taxon>Sphingobacteriaceae</taxon>
        <taxon>Sphingobacterium</taxon>
    </lineage>
</organism>
<keyword evidence="5" id="KW-1185">Reference proteome</keyword>